<evidence type="ECO:0000256" key="1">
    <source>
        <dbReference type="ARBA" id="ARBA00022603"/>
    </source>
</evidence>
<evidence type="ECO:0000256" key="6">
    <source>
        <dbReference type="RuleBase" id="RU000416"/>
    </source>
</evidence>
<evidence type="ECO:0000256" key="7">
    <source>
        <dbReference type="RuleBase" id="RU000417"/>
    </source>
</evidence>
<evidence type="ECO:0000256" key="2">
    <source>
        <dbReference type="ARBA" id="ARBA00022679"/>
    </source>
</evidence>
<dbReference type="PANTHER" id="PTHR46098">
    <property type="entry name" value="TRNA (CYTOSINE(38)-C(5))-METHYLTRANSFERASE"/>
    <property type="match status" value="1"/>
</dbReference>
<evidence type="ECO:0000256" key="4">
    <source>
        <dbReference type="ARBA" id="ARBA00022747"/>
    </source>
</evidence>
<gene>
    <name evidence="8" type="primary">dcm</name>
    <name evidence="8" type="ORF">I6G80_15075</name>
</gene>
<keyword evidence="3 5" id="KW-0949">S-adenosyl-L-methionine</keyword>
<dbReference type="InterPro" id="IPR001525">
    <property type="entry name" value="C5_MeTfrase"/>
</dbReference>
<dbReference type="SUPFAM" id="SSF53335">
    <property type="entry name" value="S-adenosyl-L-methionine-dependent methyltransferases"/>
    <property type="match status" value="1"/>
</dbReference>
<proteinExistence type="inferred from homology"/>
<name>A0AB37GM21_BACLI</name>
<keyword evidence="1 5" id="KW-0489">Methyltransferase</keyword>
<accession>A0AB37GM21</accession>
<evidence type="ECO:0000256" key="3">
    <source>
        <dbReference type="ARBA" id="ARBA00022691"/>
    </source>
</evidence>
<dbReference type="REBASE" id="457908">
    <property type="entry name" value="M.Bli923ORF15075P"/>
</dbReference>
<dbReference type="EMBL" id="CP065647">
    <property type="protein sequence ID" value="QPR71161.1"/>
    <property type="molecule type" value="Genomic_DNA"/>
</dbReference>
<keyword evidence="2 5" id="KW-0808">Transferase</keyword>
<comment type="catalytic activity">
    <reaction evidence="7">
        <text>a 2'-deoxycytidine in DNA + S-adenosyl-L-methionine = a 5-methyl-2'-deoxycytidine in DNA + S-adenosyl-L-homocysteine + H(+)</text>
        <dbReference type="Rhea" id="RHEA:13681"/>
        <dbReference type="Rhea" id="RHEA-COMP:11369"/>
        <dbReference type="Rhea" id="RHEA-COMP:11370"/>
        <dbReference type="ChEBI" id="CHEBI:15378"/>
        <dbReference type="ChEBI" id="CHEBI:57856"/>
        <dbReference type="ChEBI" id="CHEBI:59789"/>
        <dbReference type="ChEBI" id="CHEBI:85452"/>
        <dbReference type="ChEBI" id="CHEBI:85454"/>
        <dbReference type="EC" id="2.1.1.37"/>
    </reaction>
</comment>
<keyword evidence="4" id="KW-0680">Restriction system</keyword>
<dbReference type="PROSITE" id="PS00095">
    <property type="entry name" value="C5_MTASE_2"/>
    <property type="match status" value="1"/>
</dbReference>
<feature type="active site" evidence="5">
    <location>
        <position position="70"/>
    </location>
</feature>
<dbReference type="GO" id="GO:0003886">
    <property type="term" value="F:DNA (cytosine-5-)-methyltransferase activity"/>
    <property type="evidence" value="ECO:0007669"/>
    <property type="project" value="UniProtKB-EC"/>
</dbReference>
<comment type="similarity">
    <text evidence="5 6">Belongs to the class I-like SAM-binding methyltransferase superfamily. C5-methyltransferase family.</text>
</comment>
<dbReference type="PANTHER" id="PTHR46098:SF1">
    <property type="entry name" value="TRNA (CYTOSINE(38)-C(5))-METHYLTRANSFERASE"/>
    <property type="match status" value="1"/>
</dbReference>
<dbReference type="InterPro" id="IPR031303">
    <property type="entry name" value="C5_meth_CS"/>
</dbReference>
<dbReference type="Gene3D" id="3.40.50.150">
    <property type="entry name" value="Vaccinia Virus protein VP39"/>
    <property type="match status" value="1"/>
</dbReference>
<dbReference type="InterPro" id="IPR018117">
    <property type="entry name" value="C5_DNA_meth_AS"/>
</dbReference>
<dbReference type="AlphaFoldDB" id="A0AB37GM21"/>
<dbReference type="Proteomes" id="UP000595038">
    <property type="component" value="Chromosome"/>
</dbReference>
<dbReference type="GO" id="GO:0009307">
    <property type="term" value="P:DNA restriction-modification system"/>
    <property type="evidence" value="ECO:0007669"/>
    <property type="project" value="UniProtKB-KW"/>
</dbReference>
<sequence length="327" mass="38093">MIKILELFGGIGAPRKALVNLGVDHKAIDYVEIDEKAVRAYNALYDHRYKPQSVVGYDLRPDVLVHGSPCQDFSRAGQRLGGNDEDKTRSSLMWETLRIIENMGNWKPKYVIWENVKGVLDKDMIHNFNKYLSKMNDLGYTNSFEVLNAMDFGVPQRRERVFTISILGNKAFNFSKLNRKTARHIKEFLEVNVTAPQYMINIPSMLNRIEEFNPNADKKYRYLDVIEDSCWTISTRQDRCPNAGIIRIGELKYRYLTEREYWRLMGFEDSDFEEVLKEYPTKPNKRNATLYKLAGNSIVVQVLESIFEELLKEELKTEVANQPIEII</sequence>
<organism evidence="8 9">
    <name type="scientific">Bacillus licheniformis</name>
    <dbReference type="NCBI Taxonomy" id="1402"/>
    <lineage>
        <taxon>Bacteria</taxon>
        <taxon>Bacillati</taxon>
        <taxon>Bacillota</taxon>
        <taxon>Bacilli</taxon>
        <taxon>Bacillales</taxon>
        <taxon>Bacillaceae</taxon>
        <taxon>Bacillus</taxon>
    </lineage>
</organism>
<dbReference type="InterPro" id="IPR050750">
    <property type="entry name" value="C5-MTase"/>
</dbReference>
<dbReference type="InterPro" id="IPR029063">
    <property type="entry name" value="SAM-dependent_MTases_sf"/>
</dbReference>
<dbReference type="RefSeq" id="WP_197942012.1">
    <property type="nucleotide sequence ID" value="NZ_CP065647.1"/>
</dbReference>
<dbReference type="PRINTS" id="PR00105">
    <property type="entry name" value="C5METTRFRASE"/>
</dbReference>
<dbReference type="PROSITE" id="PS00094">
    <property type="entry name" value="C5_MTASE_1"/>
    <property type="match status" value="1"/>
</dbReference>
<dbReference type="EC" id="2.1.1.37" evidence="7"/>
<evidence type="ECO:0000313" key="9">
    <source>
        <dbReference type="Proteomes" id="UP000595038"/>
    </source>
</evidence>
<evidence type="ECO:0000313" key="8">
    <source>
        <dbReference type="EMBL" id="QPR71161.1"/>
    </source>
</evidence>
<protein>
    <recommendedName>
        <fullName evidence="7">Cytosine-specific methyltransferase</fullName>
        <ecNumber evidence="7">2.1.1.37</ecNumber>
    </recommendedName>
</protein>
<dbReference type="GO" id="GO:0032259">
    <property type="term" value="P:methylation"/>
    <property type="evidence" value="ECO:0007669"/>
    <property type="project" value="UniProtKB-KW"/>
</dbReference>
<evidence type="ECO:0000256" key="5">
    <source>
        <dbReference type="PROSITE-ProRule" id="PRU01016"/>
    </source>
</evidence>
<dbReference type="NCBIfam" id="TIGR00675">
    <property type="entry name" value="dcm"/>
    <property type="match status" value="1"/>
</dbReference>
<dbReference type="PROSITE" id="PS51679">
    <property type="entry name" value="SAM_MT_C5"/>
    <property type="match status" value="1"/>
</dbReference>
<dbReference type="Pfam" id="PF00145">
    <property type="entry name" value="DNA_methylase"/>
    <property type="match status" value="1"/>
</dbReference>
<reference evidence="8 9" key="1">
    <citation type="submission" date="2020-12" db="EMBL/GenBank/DDBJ databases">
        <title>FDA dAtabase for Regulatory Grade micrObial Sequences (FDA-ARGOS): Supporting development and validation of Infectious Disease Dx tests.</title>
        <authorList>
            <person name="Nelson B."/>
            <person name="Plummer A."/>
            <person name="Tallon L."/>
            <person name="Sadzewicz L."/>
            <person name="Zhao X."/>
            <person name="Boylan J."/>
            <person name="Ott S."/>
            <person name="Bowen H."/>
            <person name="Vavikolanu K."/>
            <person name="Mehta A."/>
            <person name="Aluvathingal J."/>
            <person name="Nadendla S."/>
            <person name="Myers T."/>
            <person name="Yan Y."/>
            <person name="Sichtig H."/>
        </authorList>
    </citation>
    <scope>NUCLEOTIDE SEQUENCE [LARGE SCALE GENOMIC DNA]</scope>
    <source>
        <strain evidence="8 9">FDAARGOS_923</strain>
    </source>
</reference>